<reference evidence="1 2" key="1">
    <citation type="submission" date="2017-02" db="EMBL/GenBank/DDBJ databases">
        <authorList>
            <person name="Peterson S.W."/>
        </authorList>
    </citation>
    <scope>NUCLEOTIDE SEQUENCE [LARGE SCALE GENOMIC DNA]</scope>
    <source>
        <strain evidence="1 2">S285</strain>
    </source>
</reference>
<dbReference type="KEGG" id="mbry:B1812_21030"/>
<protein>
    <submittedName>
        <fullName evidence="1">Uncharacterized protein</fullName>
    </submittedName>
</protein>
<accession>A0A1W6MZY5</accession>
<gene>
    <name evidence="1" type="ORF">B1812_21030</name>
</gene>
<dbReference type="EMBL" id="CP019948">
    <property type="protein sequence ID" value="ARN83147.1"/>
    <property type="molecule type" value="Genomic_DNA"/>
</dbReference>
<dbReference type="AlphaFoldDB" id="A0A1W6MZY5"/>
<name>A0A1W6MZY5_9HYPH</name>
<dbReference type="STRING" id="655015.B1812_21030"/>
<keyword evidence="2" id="KW-1185">Reference proteome</keyword>
<sequence>MIMRQSVTPRDELERNREAGVARFIEKRRGEGRGARRQISQHEDELKTILPSDRYISLFIYCLKTFRRPFARSGAHAEIEVIFSGG</sequence>
<organism evidence="1 2">
    <name type="scientific">Methylocystis bryophila</name>
    <dbReference type="NCBI Taxonomy" id="655015"/>
    <lineage>
        <taxon>Bacteria</taxon>
        <taxon>Pseudomonadati</taxon>
        <taxon>Pseudomonadota</taxon>
        <taxon>Alphaproteobacteria</taxon>
        <taxon>Hyphomicrobiales</taxon>
        <taxon>Methylocystaceae</taxon>
        <taxon>Methylocystis</taxon>
    </lineage>
</organism>
<evidence type="ECO:0000313" key="1">
    <source>
        <dbReference type="EMBL" id="ARN83147.1"/>
    </source>
</evidence>
<dbReference type="Proteomes" id="UP000193978">
    <property type="component" value="Chromosome"/>
</dbReference>
<evidence type="ECO:0000313" key="2">
    <source>
        <dbReference type="Proteomes" id="UP000193978"/>
    </source>
</evidence>
<proteinExistence type="predicted"/>